<dbReference type="Pfam" id="PF00069">
    <property type="entry name" value="Pkinase"/>
    <property type="match status" value="1"/>
</dbReference>
<evidence type="ECO:0000256" key="9">
    <source>
        <dbReference type="ARBA" id="ARBA00022898"/>
    </source>
</evidence>
<dbReference type="InterPro" id="IPR015421">
    <property type="entry name" value="PyrdxlP-dep_Trfase_major"/>
</dbReference>
<evidence type="ECO:0000256" key="7">
    <source>
        <dbReference type="ARBA" id="ARBA00022777"/>
    </source>
</evidence>
<dbReference type="SUPFAM" id="SSF53383">
    <property type="entry name" value="PLP-dependent transferases"/>
    <property type="match status" value="1"/>
</dbReference>
<sequence>MTALARRLEATLASRSERQMLRALDPSPPASSSLVDFSSNDYLSLSRSPTLRKKLLDELNKPSSTLFGPPSSRLLDGNSTLHASLEHRLASFFRAPSALLFNSGFDANSGLWSCLPAPDDWIVFDELVHASIHDGMRASRVPKDRRRAFKHNDVQALERLLREIVEQDESVRRGTKSVWVGVETLYSMDGDLVPLKEVTEVIERVLVAGNGHLVVDEAHSTGLYGPKGRGLVCALELADRVTVRVHTFGKAMAASGAAILASPLIRNYLINYARPLIYSTTMTHLSALAVHKSLELLEEGGSEEPANNVHSLASLLISRLYSALRSTSSIALPQELLALASTSSTSPHPLTSPIIPLLTPAPRPLSFFLRQQGFLVRPITYPTVPKGQERVRVYLAKDNASGRLFALKKIRCPLGSDSVKAALKEVEAYKRFRHPNIIRCLDSCVVQDRESDGKVIYLFLPYYKNGTVQHVISANAVNGSRYPEHQMLSIFLGTCEAVRAMHQHKSGPSSSSSSRRRRMSPAASTSGAGANGARYPPANRGGDATTTEDEAFDEFDDEEEESGGLRTGTEGQALIGGLESAKAQLEEEEGNEGMAGLGDEDGATVLGKVGDGQKRTGGVLSDGDSIEGKKGAITPWAHRDIKPANVMLADDGTTPILMDFGSALPARIPIPDRRVALLQQDLAAEHCSMPFRAPELFDVKTGTTLTEAVDIWSLGCTLYAMAYGTSPFETSQQSEHGGSIAMAAMGGKFSFPDDGQYSERFRDLVRAMLKVNPDERPDIQKVIEMTQEVLARLQ</sequence>
<dbReference type="Pfam" id="PF00155">
    <property type="entry name" value="Aminotran_1_2"/>
    <property type="match status" value="1"/>
</dbReference>
<dbReference type="EMBL" id="BJWK01000020">
    <property type="protein sequence ID" value="GEM12262.1"/>
    <property type="molecule type" value="Genomic_DNA"/>
</dbReference>
<dbReference type="SMART" id="SM00220">
    <property type="entry name" value="S_TKc"/>
    <property type="match status" value="1"/>
</dbReference>
<dbReference type="Proteomes" id="UP000321518">
    <property type="component" value="Unassembled WGS sequence"/>
</dbReference>
<dbReference type="PANTHER" id="PTHR45998:SF2">
    <property type="entry name" value="SERINE_THREONINE-PROTEIN KINASE 16"/>
    <property type="match status" value="1"/>
</dbReference>
<dbReference type="InterPro" id="IPR015422">
    <property type="entry name" value="PyrdxlP-dep_Trfase_small"/>
</dbReference>
<dbReference type="GO" id="GO:0004674">
    <property type="term" value="F:protein serine/threonine kinase activity"/>
    <property type="evidence" value="ECO:0007669"/>
    <property type="project" value="UniProtKB-KW"/>
</dbReference>
<protein>
    <recommendedName>
        <fullName evidence="3">non-specific serine/threonine protein kinase</fullName>
        <ecNumber evidence="3">2.7.11.1</ecNumber>
    </recommendedName>
</protein>
<feature type="domain" description="Protein kinase" evidence="13">
    <location>
        <begin position="379"/>
        <end position="790"/>
    </location>
</feature>
<evidence type="ECO:0000256" key="10">
    <source>
        <dbReference type="ARBA" id="ARBA00047899"/>
    </source>
</evidence>
<feature type="region of interest" description="Disordered" evidence="12">
    <location>
        <begin position="501"/>
        <end position="547"/>
    </location>
</feature>
<dbReference type="SUPFAM" id="SSF56112">
    <property type="entry name" value="Protein kinase-like (PK-like)"/>
    <property type="match status" value="2"/>
</dbReference>
<organism evidence="14 15">
    <name type="scientific">Rhodotorula toruloides</name>
    <name type="common">Yeast</name>
    <name type="synonym">Rhodosporidium toruloides</name>
    <dbReference type="NCBI Taxonomy" id="5286"/>
    <lineage>
        <taxon>Eukaryota</taxon>
        <taxon>Fungi</taxon>
        <taxon>Dikarya</taxon>
        <taxon>Basidiomycota</taxon>
        <taxon>Pucciniomycotina</taxon>
        <taxon>Microbotryomycetes</taxon>
        <taxon>Sporidiobolales</taxon>
        <taxon>Sporidiobolaceae</taxon>
        <taxon>Rhodotorula</taxon>
    </lineage>
</organism>
<dbReference type="Gene3D" id="3.40.640.10">
    <property type="entry name" value="Type I PLP-dependent aspartate aminotransferase-like (Major domain)"/>
    <property type="match status" value="1"/>
</dbReference>
<dbReference type="GO" id="GO:0005773">
    <property type="term" value="C:vacuole"/>
    <property type="evidence" value="ECO:0007669"/>
    <property type="project" value="GOC"/>
</dbReference>
<keyword evidence="9" id="KW-0663">Pyridoxal phosphate</keyword>
<evidence type="ECO:0000256" key="11">
    <source>
        <dbReference type="ARBA" id="ARBA00048679"/>
    </source>
</evidence>
<evidence type="ECO:0000256" key="8">
    <source>
        <dbReference type="ARBA" id="ARBA00022840"/>
    </source>
</evidence>
<dbReference type="InterPro" id="IPR001917">
    <property type="entry name" value="Aminotrans_II_pyridoxalP_BS"/>
</dbReference>
<keyword evidence="4" id="KW-0723">Serine/threonine-protein kinase</keyword>
<dbReference type="InterPro" id="IPR015424">
    <property type="entry name" value="PyrdxlP-dep_Trfase"/>
</dbReference>
<keyword evidence="8" id="KW-0067">ATP-binding</keyword>
<evidence type="ECO:0000256" key="1">
    <source>
        <dbReference type="ARBA" id="ARBA00001933"/>
    </source>
</evidence>
<reference evidence="14 15" key="1">
    <citation type="submission" date="2019-07" db="EMBL/GenBank/DDBJ databases">
        <title>Rhodotorula toruloides NBRC10032 genome sequencing.</title>
        <authorList>
            <person name="Shida Y."/>
            <person name="Takaku H."/>
            <person name="Ogasawara W."/>
            <person name="Mori K."/>
        </authorList>
    </citation>
    <scope>NUCLEOTIDE SEQUENCE [LARGE SCALE GENOMIC DNA]</scope>
    <source>
        <strain evidence="14 15">NBRC10032</strain>
    </source>
</reference>
<evidence type="ECO:0000256" key="12">
    <source>
        <dbReference type="SAM" id="MobiDB-lite"/>
    </source>
</evidence>
<evidence type="ECO:0000256" key="5">
    <source>
        <dbReference type="ARBA" id="ARBA00022679"/>
    </source>
</evidence>
<feature type="region of interest" description="Disordered" evidence="12">
    <location>
        <begin position="554"/>
        <end position="573"/>
    </location>
</feature>
<accession>A0A511KPG6</accession>
<comment type="catalytic activity">
    <reaction evidence="10">
        <text>L-threonyl-[protein] + ATP = O-phospho-L-threonyl-[protein] + ADP + H(+)</text>
        <dbReference type="Rhea" id="RHEA:46608"/>
        <dbReference type="Rhea" id="RHEA-COMP:11060"/>
        <dbReference type="Rhea" id="RHEA-COMP:11605"/>
        <dbReference type="ChEBI" id="CHEBI:15378"/>
        <dbReference type="ChEBI" id="CHEBI:30013"/>
        <dbReference type="ChEBI" id="CHEBI:30616"/>
        <dbReference type="ChEBI" id="CHEBI:61977"/>
        <dbReference type="ChEBI" id="CHEBI:456216"/>
        <dbReference type="EC" id="2.7.11.1"/>
    </reaction>
</comment>
<dbReference type="Gene3D" id="1.10.510.10">
    <property type="entry name" value="Transferase(Phosphotransferase) domain 1"/>
    <property type="match status" value="2"/>
</dbReference>
<dbReference type="GO" id="GO:0006624">
    <property type="term" value="P:vacuolar protein processing"/>
    <property type="evidence" value="ECO:0007669"/>
    <property type="project" value="TreeGrafter"/>
</dbReference>
<evidence type="ECO:0000259" key="13">
    <source>
        <dbReference type="PROSITE" id="PS50011"/>
    </source>
</evidence>
<dbReference type="GO" id="GO:0032889">
    <property type="term" value="P:regulation of vacuole fusion, non-autophagic"/>
    <property type="evidence" value="ECO:0007669"/>
    <property type="project" value="TreeGrafter"/>
</dbReference>
<comment type="similarity">
    <text evidence="2">Belongs to the class-II pyridoxal-phosphate-dependent aminotransferase family.</text>
</comment>
<evidence type="ECO:0000256" key="4">
    <source>
        <dbReference type="ARBA" id="ARBA00022527"/>
    </source>
</evidence>
<evidence type="ECO:0000313" key="15">
    <source>
        <dbReference type="Proteomes" id="UP000321518"/>
    </source>
</evidence>
<proteinExistence type="inferred from homology"/>
<dbReference type="GO" id="GO:0030170">
    <property type="term" value="F:pyridoxal phosphate binding"/>
    <property type="evidence" value="ECO:0007669"/>
    <property type="project" value="InterPro"/>
</dbReference>
<keyword evidence="7 14" id="KW-0418">Kinase</keyword>
<keyword evidence="5" id="KW-0808">Transferase</keyword>
<dbReference type="GO" id="GO:0005794">
    <property type="term" value="C:Golgi apparatus"/>
    <property type="evidence" value="ECO:0007669"/>
    <property type="project" value="TreeGrafter"/>
</dbReference>
<dbReference type="InterPro" id="IPR004839">
    <property type="entry name" value="Aminotransferase_I/II_large"/>
</dbReference>
<dbReference type="Gene3D" id="3.90.1150.10">
    <property type="entry name" value="Aspartate Aminotransferase, domain 1"/>
    <property type="match status" value="1"/>
</dbReference>
<dbReference type="PROSITE" id="PS00599">
    <property type="entry name" value="AA_TRANSFER_CLASS_2"/>
    <property type="match status" value="1"/>
</dbReference>
<dbReference type="InterPro" id="IPR052239">
    <property type="entry name" value="Ser/Thr-specific_kinases"/>
</dbReference>
<feature type="compositionally biased region" description="Low complexity" evidence="12">
    <location>
        <begin position="520"/>
        <end position="533"/>
    </location>
</feature>
<dbReference type="GO" id="GO:0005524">
    <property type="term" value="F:ATP binding"/>
    <property type="evidence" value="ECO:0007669"/>
    <property type="project" value="UniProtKB-KW"/>
</dbReference>
<keyword evidence="6" id="KW-0547">Nucleotide-binding</keyword>
<dbReference type="OrthoDB" id="248923at2759"/>
<evidence type="ECO:0000256" key="2">
    <source>
        <dbReference type="ARBA" id="ARBA00008392"/>
    </source>
</evidence>
<evidence type="ECO:0000313" key="14">
    <source>
        <dbReference type="EMBL" id="GEM12262.1"/>
    </source>
</evidence>
<dbReference type="InterPro" id="IPR000719">
    <property type="entry name" value="Prot_kinase_dom"/>
</dbReference>
<dbReference type="EC" id="2.7.11.1" evidence="3"/>
<dbReference type="PROSITE" id="PS50011">
    <property type="entry name" value="PROTEIN_KINASE_DOM"/>
    <property type="match status" value="1"/>
</dbReference>
<comment type="cofactor">
    <cofactor evidence="1">
        <name>pyridoxal 5'-phosphate</name>
        <dbReference type="ChEBI" id="CHEBI:597326"/>
    </cofactor>
</comment>
<dbReference type="PANTHER" id="PTHR45998">
    <property type="entry name" value="SERINE/THREONINE-PROTEIN KINASE 16"/>
    <property type="match status" value="1"/>
</dbReference>
<comment type="caution">
    <text evidence="14">The sequence shown here is derived from an EMBL/GenBank/DDBJ whole genome shotgun (WGS) entry which is preliminary data.</text>
</comment>
<evidence type="ECO:0000256" key="3">
    <source>
        <dbReference type="ARBA" id="ARBA00012513"/>
    </source>
</evidence>
<feature type="region of interest" description="Disordered" evidence="12">
    <location>
        <begin position="583"/>
        <end position="623"/>
    </location>
</feature>
<evidence type="ECO:0000256" key="6">
    <source>
        <dbReference type="ARBA" id="ARBA00022741"/>
    </source>
</evidence>
<dbReference type="AlphaFoldDB" id="A0A511KPG6"/>
<gene>
    <name evidence="14" type="ORF">Rt10032_c20g6279</name>
</gene>
<name>A0A511KPG6_RHOTO</name>
<dbReference type="InterPro" id="IPR011009">
    <property type="entry name" value="Kinase-like_dom_sf"/>
</dbReference>
<comment type="catalytic activity">
    <reaction evidence="11">
        <text>L-seryl-[protein] + ATP = O-phospho-L-seryl-[protein] + ADP + H(+)</text>
        <dbReference type="Rhea" id="RHEA:17989"/>
        <dbReference type="Rhea" id="RHEA-COMP:9863"/>
        <dbReference type="Rhea" id="RHEA-COMP:11604"/>
        <dbReference type="ChEBI" id="CHEBI:15378"/>
        <dbReference type="ChEBI" id="CHEBI:29999"/>
        <dbReference type="ChEBI" id="CHEBI:30616"/>
        <dbReference type="ChEBI" id="CHEBI:83421"/>
        <dbReference type="ChEBI" id="CHEBI:456216"/>
        <dbReference type="EC" id="2.7.11.1"/>
    </reaction>
</comment>